<proteinExistence type="predicted"/>
<gene>
    <name evidence="2" type="ORF">GMARGA_LOCUS18627</name>
</gene>
<organism evidence="2 3">
    <name type="scientific">Gigaspora margarita</name>
    <dbReference type="NCBI Taxonomy" id="4874"/>
    <lineage>
        <taxon>Eukaryota</taxon>
        <taxon>Fungi</taxon>
        <taxon>Fungi incertae sedis</taxon>
        <taxon>Mucoromycota</taxon>
        <taxon>Glomeromycotina</taxon>
        <taxon>Glomeromycetes</taxon>
        <taxon>Diversisporales</taxon>
        <taxon>Gigasporaceae</taxon>
        <taxon>Gigaspora</taxon>
    </lineage>
</organism>
<evidence type="ECO:0000256" key="1">
    <source>
        <dbReference type="SAM" id="MobiDB-lite"/>
    </source>
</evidence>
<keyword evidence="3" id="KW-1185">Reference proteome</keyword>
<name>A0ABN7VHN3_GIGMA</name>
<evidence type="ECO:0000313" key="3">
    <source>
        <dbReference type="Proteomes" id="UP000789901"/>
    </source>
</evidence>
<protein>
    <submittedName>
        <fullName evidence="2">27384_t:CDS:1</fullName>
    </submittedName>
</protein>
<feature type="compositionally biased region" description="Low complexity" evidence="1">
    <location>
        <begin position="8"/>
        <end position="20"/>
    </location>
</feature>
<accession>A0ABN7VHN3</accession>
<feature type="region of interest" description="Disordered" evidence="1">
    <location>
        <begin position="1"/>
        <end position="20"/>
    </location>
</feature>
<reference evidence="2 3" key="1">
    <citation type="submission" date="2021-06" db="EMBL/GenBank/DDBJ databases">
        <authorList>
            <person name="Kallberg Y."/>
            <person name="Tangrot J."/>
            <person name="Rosling A."/>
        </authorList>
    </citation>
    <scope>NUCLEOTIDE SEQUENCE [LARGE SCALE GENOMIC DNA]</scope>
    <source>
        <strain evidence="2 3">120-4 pot B 10/14</strain>
    </source>
</reference>
<evidence type="ECO:0000313" key="2">
    <source>
        <dbReference type="EMBL" id="CAG8771927.1"/>
    </source>
</evidence>
<sequence>MENENKNEIISSELEENSPSSANFEFNNLIPGFANSGMPNSGSIGCELTNLIDLEFSGSVLGSDSAGILPGAISIWFKNVSPKLKIFLINTVSARCRDVLPGAMSSGYNDVLPGAMRFRFQEVLPGASSSGSRFQDVSPGAKSSGFKDVLPGAKSSGFKDVSSDAISFGSQDVLFGAVSFGSQDVSFSVVRNFFNNWNAVQCAVDNYSKKHGFVAAKFRKDLDADISVHRDGASSKTNCLWLVRFYLEKCTNLITITSIVDEHYHECDLRTIDLAPKNLRFSQLILDKIEN</sequence>
<dbReference type="EMBL" id="CAJVQB010015004">
    <property type="protein sequence ID" value="CAG8771927.1"/>
    <property type="molecule type" value="Genomic_DNA"/>
</dbReference>
<comment type="caution">
    <text evidence="2">The sequence shown here is derived from an EMBL/GenBank/DDBJ whole genome shotgun (WGS) entry which is preliminary data.</text>
</comment>
<dbReference type="Proteomes" id="UP000789901">
    <property type="component" value="Unassembled WGS sequence"/>
</dbReference>